<dbReference type="InterPro" id="IPR000719">
    <property type="entry name" value="Prot_kinase_dom"/>
</dbReference>
<dbReference type="PROSITE" id="PS00107">
    <property type="entry name" value="PROTEIN_KINASE_ATP"/>
    <property type="match status" value="1"/>
</dbReference>
<dbReference type="GO" id="GO:0016020">
    <property type="term" value="C:membrane"/>
    <property type="evidence" value="ECO:0007669"/>
    <property type="project" value="UniProtKB-SubCell"/>
</dbReference>
<reference evidence="16" key="1">
    <citation type="journal article" date="2016" name="Nat. Biotechnol.">
        <title>Sequencing wild and cultivated cassava and related species reveals extensive interspecific hybridization and genetic diversity.</title>
        <authorList>
            <person name="Bredeson J.V."/>
            <person name="Lyons J.B."/>
            <person name="Prochnik S.E."/>
            <person name="Wu G.A."/>
            <person name="Ha C.M."/>
            <person name="Edsinger-Gonzales E."/>
            <person name="Grimwood J."/>
            <person name="Schmutz J."/>
            <person name="Rabbi I.Y."/>
            <person name="Egesi C."/>
            <person name="Nauluvula P."/>
            <person name="Lebot V."/>
            <person name="Ndunguru J."/>
            <person name="Mkamilo G."/>
            <person name="Bart R.S."/>
            <person name="Setter T.L."/>
            <person name="Gleadow R.M."/>
            <person name="Kulakow P."/>
            <person name="Ferguson M.E."/>
            <person name="Rounsley S."/>
            <person name="Rokhsar D.S."/>
        </authorList>
    </citation>
    <scope>NUCLEOTIDE SEQUENCE [LARGE SCALE GENOMIC DNA]</scope>
    <source>
        <strain evidence="16">cv. AM560-2</strain>
    </source>
</reference>
<dbReference type="InterPro" id="IPR045874">
    <property type="entry name" value="LRK10/LRL21-25-like"/>
</dbReference>
<keyword evidence="7" id="KW-0418">Kinase</keyword>
<dbReference type="GO" id="GO:0005524">
    <property type="term" value="F:ATP binding"/>
    <property type="evidence" value="ECO:0007669"/>
    <property type="project" value="UniProtKB-UniRule"/>
</dbReference>
<dbReference type="SUPFAM" id="SSF56112">
    <property type="entry name" value="Protein kinase-like (PK-like)"/>
    <property type="match status" value="1"/>
</dbReference>
<sequence>MKTHLNFLSLTMKKQESPTISTLLVLSLFIFLSTIEVEARVLQQICSSSCGDLTNITYPFRLTTDPVKCGDPDYQISCQDNKPILEFHSGKYFVKQISYDRHIIRLVDINLANGSCNLPYKSVSINEVKYDSRYRGLVSSTFASFFRCSSEINDPAYRKVPCLSGNGSHFYVSYGTYIISDLQGYCSFTSRVPTIYQAVWYPSYESILELMALGFDLEWSVECRDCIADGGSCSLSSLGTPNIYECHFSGIHVPPLVSSIIYAIWDILLGINLIARFILAPIVIVGFLIYRHRTAKKAEDNKENFLPSQRSLMPRRYSYSDLIAITDNFKDKLGQGGFGTVYKGQLPDGFSVAVKMLGNSKCSDVDFINEVFTIGKIHHAHVIQLVGFCCDGSYRALLFEYMVNRSLDKYIFAGETELQPLSWERLLRIAVGTAQGIEHLHTGCDVCILHFDIKPHNVLLDHNFIPKVSDFGLAKFYPKEYDFVLVSTARGTMGYIAPELMSNNLGAVSCKSDVYSFGMLLLEMARGRRNTDAKGNSSSKVYFPSWVYDRLNGEGDLELDNVSETEAAIAKKLCVVGLWCIQENASDRPLMAKVVEMLSSSIDDMQLPPSPLSFPDHIAVEEPQSDSSTELLISETVEHSV</sequence>
<feature type="binding site" evidence="12">
    <location>
        <position position="355"/>
    </location>
    <ligand>
        <name>ATP</name>
        <dbReference type="ChEBI" id="CHEBI:30616"/>
    </ligand>
</feature>
<dbReference type="GO" id="GO:0004674">
    <property type="term" value="F:protein serine/threonine kinase activity"/>
    <property type="evidence" value="ECO:0007669"/>
    <property type="project" value="UniProtKB-KW"/>
</dbReference>
<feature type="domain" description="Protein kinase" evidence="14">
    <location>
        <begin position="327"/>
        <end position="602"/>
    </location>
</feature>
<keyword evidence="9 13" id="KW-1133">Transmembrane helix</keyword>
<dbReference type="PROSITE" id="PS50011">
    <property type="entry name" value="PROTEIN_KINASE_DOM"/>
    <property type="match status" value="1"/>
</dbReference>
<dbReference type="Gramene" id="Manes.14G108500.1.v8.1">
    <property type="protein sequence ID" value="Manes.14G108500.1.v8.1.CDS"/>
    <property type="gene ID" value="Manes.14G108500.v8.1"/>
</dbReference>
<dbReference type="FunFam" id="1.10.510.10:FF:000590">
    <property type="entry name" value="PR5-like receptor kinase"/>
    <property type="match status" value="1"/>
</dbReference>
<evidence type="ECO:0000259" key="14">
    <source>
        <dbReference type="PROSITE" id="PS50011"/>
    </source>
</evidence>
<comment type="caution">
    <text evidence="15">The sequence shown here is derived from an EMBL/GenBank/DDBJ whole genome shotgun (WGS) entry which is preliminary data.</text>
</comment>
<dbReference type="Gene3D" id="3.30.200.20">
    <property type="entry name" value="Phosphorylase Kinase, domain 1"/>
    <property type="match status" value="1"/>
</dbReference>
<organism evidence="15 16">
    <name type="scientific">Manihot esculenta</name>
    <name type="common">Cassava</name>
    <name type="synonym">Jatropha manihot</name>
    <dbReference type="NCBI Taxonomy" id="3983"/>
    <lineage>
        <taxon>Eukaryota</taxon>
        <taxon>Viridiplantae</taxon>
        <taxon>Streptophyta</taxon>
        <taxon>Embryophyta</taxon>
        <taxon>Tracheophyta</taxon>
        <taxon>Spermatophyta</taxon>
        <taxon>Magnoliopsida</taxon>
        <taxon>eudicotyledons</taxon>
        <taxon>Gunneridae</taxon>
        <taxon>Pentapetalae</taxon>
        <taxon>rosids</taxon>
        <taxon>fabids</taxon>
        <taxon>Malpighiales</taxon>
        <taxon>Euphorbiaceae</taxon>
        <taxon>Crotonoideae</taxon>
        <taxon>Manihoteae</taxon>
        <taxon>Manihot</taxon>
    </lineage>
</organism>
<dbReference type="AlphaFoldDB" id="A0A2C9UKM4"/>
<dbReference type="PROSITE" id="PS00108">
    <property type="entry name" value="PROTEIN_KINASE_ST"/>
    <property type="match status" value="1"/>
</dbReference>
<dbReference type="Gene3D" id="1.10.510.10">
    <property type="entry name" value="Transferase(Phosphotransferase) domain 1"/>
    <property type="match status" value="1"/>
</dbReference>
<gene>
    <name evidence="15" type="ORF">MANES_14G108500v8</name>
</gene>
<dbReference type="Proteomes" id="UP000091857">
    <property type="component" value="Chromosome 14"/>
</dbReference>
<evidence type="ECO:0000256" key="3">
    <source>
        <dbReference type="ARBA" id="ARBA00022679"/>
    </source>
</evidence>
<evidence type="ECO:0000256" key="2">
    <source>
        <dbReference type="ARBA" id="ARBA00022527"/>
    </source>
</evidence>
<evidence type="ECO:0000256" key="6">
    <source>
        <dbReference type="ARBA" id="ARBA00022741"/>
    </source>
</evidence>
<name>A0A2C9UKM4_MANES</name>
<dbReference type="FunFam" id="3.30.200.20:FF:000178">
    <property type="entry name" value="serine/threonine-protein kinase PBS1-like"/>
    <property type="match status" value="1"/>
</dbReference>
<dbReference type="OrthoDB" id="544400at2759"/>
<keyword evidence="4 13" id="KW-0812">Transmembrane</keyword>
<evidence type="ECO:0000256" key="12">
    <source>
        <dbReference type="PROSITE-ProRule" id="PRU10141"/>
    </source>
</evidence>
<keyword evidence="6 12" id="KW-0547">Nucleotide-binding</keyword>
<dbReference type="EMBL" id="CM004400">
    <property type="protein sequence ID" value="OAY31390.1"/>
    <property type="molecule type" value="Genomic_DNA"/>
</dbReference>
<evidence type="ECO:0000256" key="13">
    <source>
        <dbReference type="SAM" id="Phobius"/>
    </source>
</evidence>
<keyword evidence="2" id="KW-0723">Serine/threonine-protein kinase</keyword>
<evidence type="ECO:0000256" key="9">
    <source>
        <dbReference type="ARBA" id="ARBA00022989"/>
    </source>
</evidence>
<keyword evidence="11" id="KW-0325">Glycoprotein</keyword>
<evidence type="ECO:0000256" key="8">
    <source>
        <dbReference type="ARBA" id="ARBA00022840"/>
    </source>
</evidence>
<evidence type="ECO:0000313" key="15">
    <source>
        <dbReference type="EMBL" id="OAY31390.1"/>
    </source>
</evidence>
<evidence type="ECO:0000256" key="7">
    <source>
        <dbReference type="ARBA" id="ARBA00022777"/>
    </source>
</evidence>
<dbReference type="InterPro" id="IPR008271">
    <property type="entry name" value="Ser/Thr_kinase_AS"/>
</dbReference>
<comment type="subcellular location">
    <subcellularLocation>
        <location evidence="1">Membrane</location>
        <topology evidence="1">Single-pass type I membrane protein</topology>
    </subcellularLocation>
</comment>
<accession>A0A2C9UKM4</accession>
<keyword evidence="16" id="KW-1185">Reference proteome</keyword>
<evidence type="ECO:0000256" key="11">
    <source>
        <dbReference type="ARBA" id="ARBA00023180"/>
    </source>
</evidence>
<evidence type="ECO:0000256" key="10">
    <source>
        <dbReference type="ARBA" id="ARBA00023136"/>
    </source>
</evidence>
<evidence type="ECO:0000313" key="16">
    <source>
        <dbReference type="Proteomes" id="UP000091857"/>
    </source>
</evidence>
<feature type="transmembrane region" description="Helical" evidence="13">
    <location>
        <begin position="262"/>
        <end position="290"/>
    </location>
</feature>
<keyword evidence="8 12" id="KW-0067">ATP-binding</keyword>
<keyword evidence="10 13" id="KW-0472">Membrane</keyword>
<dbReference type="Pfam" id="PF13947">
    <property type="entry name" value="GUB_WAK_bind"/>
    <property type="match status" value="1"/>
</dbReference>
<evidence type="ECO:0000256" key="5">
    <source>
        <dbReference type="ARBA" id="ARBA00022729"/>
    </source>
</evidence>
<dbReference type="Pfam" id="PF00069">
    <property type="entry name" value="Pkinase"/>
    <property type="match status" value="1"/>
</dbReference>
<keyword evidence="5" id="KW-0732">Signal</keyword>
<dbReference type="GO" id="GO:0030247">
    <property type="term" value="F:polysaccharide binding"/>
    <property type="evidence" value="ECO:0007669"/>
    <property type="project" value="InterPro"/>
</dbReference>
<keyword evidence="3" id="KW-0808">Transferase</keyword>
<dbReference type="PANTHER" id="PTHR27009">
    <property type="entry name" value="RUST RESISTANCE KINASE LR10-RELATED"/>
    <property type="match status" value="1"/>
</dbReference>
<dbReference type="SMART" id="SM00220">
    <property type="entry name" value="S_TKc"/>
    <property type="match status" value="1"/>
</dbReference>
<evidence type="ECO:0000256" key="4">
    <source>
        <dbReference type="ARBA" id="ARBA00022692"/>
    </source>
</evidence>
<dbReference type="InterPro" id="IPR017441">
    <property type="entry name" value="Protein_kinase_ATP_BS"/>
</dbReference>
<evidence type="ECO:0000256" key="1">
    <source>
        <dbReference type="ARBA" id="ARBA00004479"/>
    </source>
</evidence>
<dbReference type="InterPro" id="IPR011009">
    <property type="entry name" value="Kinase-like_dom_sf"/>
</dbReference>
<protein>
    <recommendedName>
        <fullName evidence="14">Protein kinase domain-containing protein</fullName>
    </recommendedName>
</protein>
<dbReference type="InterPro" id="IPR025287">
    <property type="entry name" value="WAK_GUB"/>
</dbReference>
<proteinExistence type="predicted"/>